<dbReference type="EMBL" id="DRBS01000321">
    <property type="protein sequence ID" value="HDD44918.1"/>
    <property type="molecule type" value="Genomic_DNA"/>
</dbReference>
<dbReference type="PANTHER" id="PTHR43228:SF1">
    <property type="entry name" value="TWO-COMPONENT RESPONSE REGULATOR ARR22"/>
    <property type="match status" value="1"/>
</dbReference>
<dbReference type="SMART" id="SM00448">
    <property type="entry name" value="REC"/>
    <property type="match status" value="1"/>
</dbReference>
<keyword evidence="1" id="KW-0597">Phosphoprotein</keyword>
<dbReference type="Pfam" id="PF00072">
    <property type="entry name" value="Response_reg"/>
    <property type="match status" value="1"/>
</dbReference>
<dbReference type="GO" id="GO:0000160">
    <property type="term" value="P:phosphorelay signal transduction system"/>
    <property type="evidence" value="ECO:0007669"/>
    <property type="project" value="InterPro"/>
</dbReference>
<evidence type="ECO:0000313" key="3">
    <source>
        <dbReference type="EMBL" id="HDD44918.1"/>
    </source>
</evidence>
<feature type="modified residue" description="4-aspartylphosphate" evidence="1">
    <location>
        <position position="52"/>
    </location>
</feature>
<dbReference type="SUPFAM" id="SSF52172">
    <property type="entry name" value="CheY-like"/>
    <property type="match status" value="1"/>
</dbReference>
<dbReference type="InterPro" id="IPR001789">
    <property type="entry name" value="Sig_transdc_resp-reg_receiver"/>
</dbReference>
<comment type="caution">
    <text evidence="3">The sequence shown here is derived from an EMBL/GenBank/DDBJ whole genome shotgun (WGS) entry which is preliminary data.</text>
</comment>
<dbReference type="CDD" id="cd17546">
    <property type="entry name" value="REC_hyHK_CKI1_RcsC-like"/>
    <property type="match status" value="1"/>
</dbReference>
<dbReference type="Proteomes" id="UP000886289">
    <property type="component" value="Unassembled WGS sequence"/>
</dbReference>
<protein>
    <submittedName>
        <fullName evidence="3">Response regulator</fullName>
    </submittedName>
</protein>
<evidence type="ECO:0000256" key="1">
    <source>
        <dbReference type="PROSITE-ProRule" id="PRU00169"/>
    </source>
</evidence>
<proteinExistence type="predicted"/>
<feature type="domain" description="Response regulatory" evidence="2">
    <location>
        <begin position="3"/>
        <end position="114"/>
    </location>
</feature>
<organism evidence="3">
    <name type="scientific">Desulfofervidus auxilii</name>
    <dbReference type="NCBI Taxonomy" id="1621989"/>
    <lineage>
        <taxon>Bacteria</taxon>
        <taxon>Pseudomonadati</taxon>
        <taxon>Thermodesulfobacteriota</taxon>
        <taxon>Candidatus Desulfofervidia</taxon>
        <taxon>Candidatus Desulfofervidales</taxon>
        <taxon>Candidatus Desulfofervidaceae</taxon>
        <taxon>Candidatus Desulfofervidus</taxon>
    </lineage>
</organism>
<dbReference type="AlphaFoldDB" id="A0A7C0Y5J1"/>
<dbReference type="PANTHER" id="PTHR43228">
    <property type="entry name" value="TWO-COMPONENT RESPONSE REGULATOR"/>
    <property type="match status" value="1"/>
</dbReference>
<dbReference type="InterPro" id="IPR011006">
    <property type="entry name" value="CheY-like_superfamily"/>
</dbReference>
<dbReference type="Gene3D" id="3.40.50.2300">
    <property type="match status" value="1"/>
</dbReference>
<name>A0A7C0Y5J1_DESA2</name>
<evidence type="ECO:0000259" key="2">
    <source>
        <dbReference type="PROSITE" id="PS50110"/>
    </source>
</evidence>
<gene>
    <name evidence="3" type="ORF">ENG63_08690</name>
</gene>
<dbReference type="InterPro" id="IPR052048">
    <property type="entry name" value="ST_Response_Regulator"/>
</dbReference>
<dbReference type="PROSITE" id="PS50110">
    <property type="entry name" value="RESPONSE_REGULATORY"/>
    <property type="match status" value="1"/>
</dbReference>
<accession>A0A7C0Y5J1</accession>
<sequence length="119" mass="13495">MLKILLVEDDKDVAEVISQFLYMLGYFVDIAFSAEMALKLFNKNQYNLLITDGNLPGKDGLWLIQKIKKDNPFLPILGISGYGEIQIFLSAGADAFLSKPFTFQQLKEKIDFLLKNNLT</sequence>
<reference evidence="3" key="1">
    <citation type="journal article" date="2020" name="mSystems">
        <title>Genome- and Community-Level Interaction Insights into Carbon Utilization and Element Cycling Functions of Hydrothermarchaeota in Hydrothermal Sediment.</title>
        <authorList>
            <person name="Zhou Z."/>
            <person name="Liu Y."/>
            <person name="Xu W."/>
            <person name="Pan J."/>
            <person name="Luo Z.H."/>
            <person name="Li M."/>
        </authorList>
    </citation>
    <scope>NUCLEOTIDE SEQUENCE [LARGE SCALE GENOMIC DNA]</scope>
    <source>
        <strain evidence="3">HyVt-233</strain>
    </source>
</reference>